<reference evidence="2" key="2">
    <citation type="journal article" date="2021" name="PeerJ">
        <title>Extensive microbial diversity within the chicken gut microbiome revealed by metagenomics and culture.</title>
        <authorList>
            <person name="Gilroy R."/>
            <person name="Ravi A."/>
            <person name="Getino M."/>
            <person name="Pursley I."/>
            <person name="Horton D.L."/>
            <person name="Alikhan N.F."/>
            <person name="Baker D."/>
            <person name="Gharbi K."/>
            <person name="Hall N."/>
            <person name="Watson M."/>
            <person name="Adriaenssens E.M."/>
            <person name="Foster-Nyarko E."/>
            <person name="Jarju S."/>
            <person name="Secka A."/>
            <person name="Antonio M."/>
            <person name="Oren A."/>
            <person name="Chaudhuri R.R."/>
            <person name="La Ragione R."/>
            <person name="Hildebrand F."/>
            <person name="Pallen M.J."/>
        </authorList>
    </citation>
    <scope>NUCLEOTIDE SEQUENCE</scope>
    <source>
        <strain evidence="2">CHK121-14286</strain>
    </source>
</reference>
<comment type="caution">
    <text evidence="2">The sequence shown here is derived from an EMBL/GenBank/DDBJ whole genome shotgun (WGS) entry which is preliminary data.</text>
</comment>
<accession>A0A9D1J7L6</accession>
<name>A0A9D1J7L6_9BACT</name>
<dbReference type="EMBL" id="DVHL01000020">
    <property type="protein sequence ID" value="HIR65749.1"/>
    <property type="molecule type" value="Genomic_DNA"/>
</dbReference>
<dbReference type="SUPFAM" id="SSF55120">
    <property type="entry name" value="Pseudouridine synthase"/>
    <property type="match status" value="1"/>
</dbReference>
<dbReference type="Proteomes" id="UP000824200">
    <property type="component" value="Unassembled WGS sequence"/>
</dbReference>
<dbReference type="CDD" id="cd02869">
    <property type="entry name" value="PseudoU_synth_RluA_like"/>
    <property type="match status" value="1"/>
</dbReference>
<organism evidence="2 3">
    <name type="scientific">Candidatus Fimimonas gallinarum</name>
    <dbReference type="NCBI Taxonomy" id="2840821"/>
    <lineage>
        <taxon>Bacteria</taxon>
        <taxon>Pseudomonadati</taxon>
        <taxon>Myxococcota</taxon>
        <taxon>Myxococcia</taxon>
        <taxon>Myxococcales</taxon>
        <taxon>Cystobacterineae</taxon>
        <taxon>Myxococcaceae</taxon>
        <taxon>Myxococcaceae incertae sedis</taxon>
        <taxon>Candidatus Fimimonas</taxon>
    </lineage>
</organism>
<dbReference type="GO" id="GO:0009982">
    <property type="term" value="F:pseudouridine synthase activity"/>
    <property type="evidence" value="ECO:0007669"/>
    <property type="project" value="InterPro"/>
</dbReference>
<dbReference type="GO" id="GO:0001522">
    <property type="term" value="P:pseudouridine synthesis"/>
    <property type="evidence" value="ECO:0007669"/>
    <property type="project" value="InterPro"/>
</dbReference>
<sequence length="254" mass="28181">MDDVTVLHEDNSVLVVVKPQNIPSQADKSGDLDLLTLLKSYIKEKYNKPGNVYLGLVHRLDRPTGGVMVFAKNSKSAERLSKQIVDGEMTKQYLTMVVGCPKEKSATLVNYLKKNALTNNVYVATFGDHDAKRAELSYTVLETNGVVSLCKVQLGTGRSHQIRVQMSAIGCPVFGDVRYGGDSLAKGCNLALWAYRLEFNHPVSGKRMVFVAYPPVVKPWASFDMSKYLENFSDSDDDDGVELYHNPTKSHTLD</sequence>
<protein>
    <submittedName>
        <fullName evidence="2">RNA pseudouridine synthase</fullName>
    </submittedName>
</protein>
<feature type="domain" description="Pseudouridine synthase RsuA/RluA-like" evidence="1">
    <location>
        <begin position="13"/>
        <end position="168"/>
    </location>
</feature>
<evidence type="ECO:0000313" key="2">
    <source>
        <dbReference type="EMBL" id="HIR65749.1"/>
    </source>
</evidence>
<dbReference type="InterPro" id="IPR050188">
    <property type="entry name" value="RluA_PseudoU_synthase"/>
</dbReference>
<evidence type="ECO:0000313" key="3">
    <source>
        <dbReference type="Proteomes" id="UP000824200"/>
    </source>
</evidence>
<dbReference type="GO" id="GO:0006396">
    <property type="term" value="P:RNA processing"/>
    <property type="evidence" value="ECO:0007669"/>
    <property type="project" value="UniProtKB-ARBA"/>
</dbReference>
<dbReference type="InterPro" id="IPR020103">
    <property type="entry name" value="PsdUridine_synth_cat_dom_sf"/>
</dbReference>
<gene>
    <name evidence="2" type="ORF">IAC95_02535</name>
</gene>
<dbReference type="Pfam" id="PF00849">
    <property type="entry name" value="PseudoU_synth_2"/>
    <property type="match status" value="1"/>
</dbReference>
<dbReference type="GO" id="GO:0140098">
    <property type="term" value="F:catalytic activity, acting on RNA"/>
    <property type="evidence" value="ECO:0007669"/>
    <property type="project" value="UniProtKB-ARBA"/>
</dbReference>
<evidence type="ECO:0000259" key="1">
    <source>
        <dbReference type="Pfam" id="PF00849"/>
    </source>
</evidence>
<dbReference type="Gene3D" id="3.30.2350.10">
    <property type="entry name" value="Pseudouridine synthase"/>
    <property type="match status" value="1"/>
</dbReference>
<dbReference type="GO" id="GO:0003723">
    <property type="term" value="F:RNA binding"/>
    <property type="evidence" value="ECO:0007669"/>
    <property type="project" value="InterPro"/>
</dbReference>
<dbReference type="PANTHER" id="PTHR21600">
    <property type="entry name" value="MITOCHONDRIAL RNA PSEUDOURIDINE SYNTHASE"/>
    <property type="match status" value="1"/>
</dbReference>
<dbReference type="AlphaFoldDB" id="A0A9D1J7L6"/>
<dbReference type="InterPro" id="IPR006145">
    <property type="entry name" value="PsdUridine_synth_RsuA/RluA"/>
</dbReference>
<reference evidence="2" key="1">
    <citation type="submission" date="2020-10" db="EMBL/GenBank/DDBJ databases">
        <authorList>
            <person name="Gilroy R."/>
        </authorList>
    </citation>
    <scope>NUCLEOTIDE SEQUENCE</scope>
    <source>
        <strain evidence="2">CHK121-14286</strain>
    </source>
</reference>
<proteinExistence type="predicted"/>